<keyword evidence="1" id="KW-0812">Transmembrane</keyword>
<reference evidence="3 4" key="1">
    <citation type="submission" date="2017-06" db="EMBL/GenBank/DDBJ databases">
        <authorList>
            <person name="Kim H.J."/>
            <person name="Triplett B.A."/>
        </authorList>
    </citation>
    <scope>NUCLEOTIDE SEQUENCE [LARGE SCALE GENOMIC DNA]</scope>
    <source>
        <strain evidence="3 4">DSM 19316</strain>
    </source>
</reference>
<keyword evidence="1" id="KW-1133">Transmembrane helix</keyword>
<feature type="domain" description="Archaeal Type IV pilin N-terminal" evidence="2">
    <location>
        <begin position="12"/>
        <end position="87"/>
    </location>
</feature>
<evidence type="ECO:0000256" key="1">
    <source>
        <dbReference type="SAM" id="Phobius"/>
    </source>
</evidence>
<gene>
    <name evidence="3" type="ORF">SAMN06266787_10392</name>
</gene>
<protein>
    <submittedName>
        <fullName evidence="3">Flagellin N-terminal-like domain-containing protein</fullName>
    </submittedName>
</protein>
<dbReference type="RefSeq" id="WP_089308466.1">
    <property type="nucleotide sequence ID" value="NZ_FZNK01000003.1"/>
</dbReference>
<name>A0A238X182_HALEZ</name>
<dbReference type="InterPro" id="IPR013373">
    <property type="entry name" value="Flagellin/pilin_N_arc"/>
</dbReference>
<dbReference type="Proteomes" id="UP000198297">
    <property type="component" value="Unassembled WGS sequence"/>
</dbReference>
<keyword evidence="3" id="KW-0282">Flagellum</keyword>
<accession>A0A238X182</accession>
<dbReference type="PANTHER" id="PTHR38138">
    <property type="entry name" value="VNG6441H"/>
    <property type="match status" value="1"/>
</dbReference>
<evidence type="ECO:0000313" key="4">
    <source>
        <dbReference type="Proteomes" id="UP000198297"/>
    </source>
</evidence>
<dbReference type="NCBIfam" id="TIGR02537">
    <property type="entry name" value="arch_flag_Nterm"/>
    <property type="match status" value="1"/>
</dbReference>
<dbReference type="EMBL" id="FZNK01000003">
    <property type="protein sequence ID" value="SNR52400.1"/>
    <property type="molecule type" value="Genomic_DNA"/>
</dbReference>
<feature type="transmembrane region" description="Helical" evidence="1">
    <location>
        <begin position="20"/>
        <end position="41"/>
    </location>
</feature>
<dbReference type="PANTHER" id="PTHR38138:SF1">
    <property type="entry name" value="ARCHAEAL TYPE IV PILIN N-TERMINAL DOMAIN-CONTAINING PROTEIN"/>
    <property type="match status" value="1"/>
</dbReference>
<evidence type="ECO:0000259" key="2">
    <source>
        <dbReference type="Pfam" id="PF07790"/>
    </source>
</evidence>
<dbReference type="Pfam" id="PF07790">
    <property type="entry name" value="Pilin_N"/>
    <property type="match status" value="1"/>
</dbReference>
<sequence length="140" mass="14456">MKPSNQSNAEDRAVSPVIGVILMVAITVILAAVIGTFVLGLGDQLGDTAPQASFDVESVDGTAGNITFAKTGGETVAAGDLALSVEGTLYENGFPDEDWQSGQTKVGNYTSGDHSGDQTVRIIHEPSGNAIFEETVDLDA</sequence>
<keyword evidence="3" id="KW-0966">Cell projection</keyword>
<proteinExistence type="predicted"/>
<organism evidence="3 4">
    <name type="scientific">Halorubrum ezzemoulense</name>
    <name type="common">Halorubrum chaoviator</name>
    <dbReference type="NCBI Taxonomy" id="337243"/>
    <lineage>
        <taxon>Archaea</taxon>
        <taxon>Methanobacteriati</taxon>
        <taxon>Methanobacteriota</taxon>
        <taxon>Stenosarchaea group</taxon>
        <taxon>Halobacteria</taxon>
        <taxon>Halobacteriales</taxon>
        <taxon>Haloferacaceae</taxon>
        <taxon>Halorubrum</taxon>
    </lineage>
</organism>
<evidence type="ECO:0000313" key="3">
    <source>
        <dbReference type="EMBL" id="SNR52400.1"/>
    </source>
</evidence>
<dbReference type="InterPro" id="IPR012859">
    <property type="entry name" value="Pilin_N_archaeal"/>
</dbReference>
<keyword evidence="1" id="KW-0472">Membrane</keyword>
<dbReference type="AlphaFoldDB" id="A0A238X182"/>
<keyword evidence="3" id="KW-0969">Cilium</keyword>